<keyword evidence="5 8" id="KW-0808">Transferase</keyword>
<dbReference type="EC" id="2.1.1.197" evidence="3 8"/>
<dbReference type="AlphaFoldDB" id="A0A495WNG2"/>
<dbReference type="NCBIfam" id="TIGR02072">
    <property type="entry name" value="BioC"/>
    <property type="match status" value="1"/>
</dbReference>
<keyword evidence="11" id="KW-1185">Reference proteome</keyword>
<dbReference type="InterPro" id="IPR013216">
    <property type="entry name" value="Methyltransf_11"/>
</dbReference>
<accession>A0A495WNG2</accession>
<comment type="similarity">
    <text evidence="8">Belongs to the methyltransferase superfamily.</text>
</comment>
<organism evidence="10 11">
    <name type="scientific">Coprobacter fastidiosus NSB1 = JCM 33896</name>
    <dbReference type="NCBI Taxonomy" id="1349822"/>
    <lineage>
        <taxon>Bacteria</taxon>
        <taxon>Pseudomonadati</taxon>
        <taxon>Bacteroidota</taxon>
        <taxon>Bacteroidia</taxon>
        <taxon>Bacteroidales</taxon>
        <taxon>Barnesiellaceae</taxon>
        <taxon>Coprobacter</taxon>
    </lineage>
</organism>
<reference evidence="10 11" key="1">
    <citation type="submission" date="2018-10" db="EMBL/GenBank/DDBJ databases">
        <title>Genomic Encyclopedia of Archaeal and Bacterial Type Strains, Phase II (KMG-II): from individual species to whole genera.</title>
        <authorList>
            <person name="Goeker M."/>
        </authorList>
    </citation>
    <scope>NUCLEOTIDE SEQUENCE [LARGE SCALE GENOMIC DNA]</scope>
    <source>
        <strain evidence="10 11">NSB1</strain>
    </source>
</reference>
<comment type="pathway">
    <text evidence="2 8">Cofactor biosynthesis; biotin biosynthesis.</text>
</comment>
<dbReference type="HAMAP" id="MF_00835">
    <property type="entry name" value="BioC"/>
    <property type="match status" value="1"/>
</dbReference>
<dbReference type="SUPFAM" id="SSF53335">
    <property type="entry name" value="S-adenosyl-L-methionine-dependent methyltransferases"/>
    <property type="match status" value="1"/>
</dbReference>
<keyword evidence="7 8" id="KW-0093">Biotin biosynthesis</keyword>
<protein>
    <recommendedName>
        <fullName evidence="3 8">Malonyl-[acyl-carrier protein] O-methyltransferase</fullName>
        <shortName evidence="8">Malonyl-ACP O-methyltransferase</shortName>
        <ecNumber evidence="3 8">2.1.1.197</ecNumber>
    </recommendedName>
    <alternativeName>
        <fullName evidence="8">Biotin synthesis protein BioC</fullName>
    </alternativeName>
</protein>
<evidence type="ECO:0000256" key="1">
    <source>
        <dbReference type="ARBA" id="ARBA00000852"/>
    </source>
</evidence>
<evidence type="ECO:0000256" key="6">
    <source>
        <dbReference type="ARBA" id="ARBA00022691"/>
    </source>
</evidence>
<dbReference type="InterPro" id="IPR011814">
    <property type="entry name" value="BioC"/>
</dbReference>
<comment type="catalytic activity">
    <reaction evidence="1 8">
        <text>malonyl-[ACP] + S-adenosyl-L-methionine = malonyl-[ACP] methyl ester + S-adenosyl-L-homocysteine</text>
        <dbReference type="Rhea" id="RHEA:17105"/>
        <dbReference type="Rhea" id="RHEA-COMP:9623"/>
        <dbReference type="Rhea" id="RHEA-COMP:9954"/>
        <dbReference type="ChEBI" id="CHEBI:57856"/>
        <dbReference type="ChEBI" id="CHEBI:59789"/>
        <dbReference type="ChEBI" id="CHEBI:78449"/>
        <dbReference type="ChEBI" id="CHEBI:78845"/>
        <dbReference type="EC" id="2.1.1.197"/>
    </reaction>
</comment>
<evidence type="ECO:0000256" key="7">
    <source>
        <dbReference type="ARBA" id="ARBA00022756"/>
    </source>
</evidence>
<dbReference type="OrthoDB" id="9760689at2"/>
<evidence type="ECO:0000313" key="11">
    <source>
        <dbReference type="Proteomes" id="UP000269493"/>
    </source>
</evidence>
<dbReference type="Pfam" id="PF08241">
    <property type="entry name" value="Methyltransf_11"/>
    <property type="match status" value="1"/>
</dbReference>
<evidence type="ECO:0000259" key="9">
    <source>
        <dbReference type="Pfam" id="PF08241"/>
    </source>
</evidence>
<evidence type="ECO:0000256" key="5">
    <source>
        <dbReference type="ARBA" id="ARBA00022679"/>
    </source>
</evidence>
<evidence type="ECO:0000256" key="8">
    <source>
        <dbReference type="HAMAP-Rule" id="MF_00835"/>
    </source>
</evidence>
<sequence length="249" mass="28340">MSINKQQIRKSFTKAISTYEQEAFVQYQIATELCRLLSVYSDHPISSILEIGCGTGFFTRLLRTSFPSATITANDLCSEVVNYIPDDIKFISGDMETINFPDKYDLIAGSSAIQWLENLPLFSEKMNRTLSEKGLVAISTFGEKNLTEIKQITDIGLSYFTEPDLEHIISSSFQIIKMKEEIKTVYFPSPKDVLLHLKRSGVNGITSEKWTKSDLLYFTNQYNKLFKSDYGVSLTYHPIYIIASKKQKS</sequence>
<evidence type="ECO:0000256" key="3">
    <source>
        <dbReference type="ARBA" id="ARBA00012327"/>
    </source>
</evidence>
<dbReference type="GO" id="GO:0010340">
    <property type="term" value="F:carboxyl-O-methyltransferase activity"/>
    <property type="evidence" value="ECO:0007669"/>
    <property type="project" value="UniProtKB-UniRule"/>
</dbReference>
<dbReference type="RefSeq" id="WP_022602735.1">
    <property type="nucleotide sequence ID" value="NZ_KI440833.1"/>
</dbReference>
<dbReference type="GO" id="GO:0009102">
    <property type="term" value="P:biotin biosynthetic process"/>
    <property type="evidence" value="ECO:0007669"/>
    <property type="project" value="UniProtKB-UniRule"/>
</dbReference>
<evidence type="ECO:0000256" key="4">
    <source>
        <dbReference type="ARBA" id="ARBA00022603"/>
    </source>
</evidence>
<dbReference type="UniPathway" id="UPA00078"/>
<dbReference type="GeneID" id="92927557"/>
<dbReference type="GO" id="GO:0008757">
    <property type="term" value="F:S-adenosylmethionine-dependent methyltransferase activity"/>
    <property type="evidence" value="ECO:0007669"/>
    <property type="project" value="InterPro"/>
</dbReference>
<dbReference type="CDD" id="cd02440">
    <property type="entry name" value="AdoMet_MTases"/>
    <property type="match status" value="1"/>
</dbReference>
<dbReference type="GO" id="GO:0032259">
    <property type="term" value="P:methylation"/>
    <property type="evidence" value="ECO:0007669"/>
    <property type="project" value="UniProtKB-KW"/>
</dbReference>
<evidence type="ECO:0000256" key="2">
    <source>
        <dbReference type="ARBA" id="ARBA00004746"/>
    </source>
</evidence>
<keyword evidence="6 8" id="KW-0949">S-adenosyl-L-methionine</keyword>
<dbReference type="EMBL" id="RBXN01000001">
    <property type="protein sequence ID" value="RKT61358.1"/>
    <property type="molecule type" value="Genomic_DNA"/>
</dbReference>
<gene>
    <name evidence="8" type="primary">bioC</name>
    <name evidence="10" type="ORF">BC742_0404</name>
</gene>
<dbReference type="Gene3D" id="3.40.50.150">
    <property type="entry name" value="Vaccinia Virus protein VP39"/>
    <property type="match status" value="1"/>
</dbReference>
<keyword evidence="4 8" id="KW-0489">Methyltransferase</keyword>
<evidence type="ECO:0000313" key="10">
    <source>
        <dbReference type="EMBL" id="RKT61358.1"/>
    </source>
</evidence>
<proteinExistence type="inferred from homology"/>
<comment type="caution">
    <text evidence="10">The sequence shown here is derived from an EMBL/GenBank/DDBJ whole genome shotgun (WGS) entry which is preliminary data.</text>
</comment>
<dbReference type="InterPro" id="IPR029063">
    <property type="entry name" value="SAM-dependent_MTases_sf"/>
</dbReference>
<feature type="domain" description="Methyltransferase type 11" evidence="9">
    <location>
        <begin position="49"/>
        <end position="138"/>
    </location>
</feature>
<name>A0A495WNG2_9BACT</name>
<dbReference type="Proteomes" id="UP000269493">
    <property type="component" value="Unassembled WGS sequence"/>
</dbReference>
<dbReference type="GO" id="GO:0102130">
    <property type="term" value="F:malonyl-CoA methyltransferase activity"/>
    <property type="evidence" value="ECO:0007669"/>
    <property type="project" value="UniProtKB-EC"/>
</dbReference>
<comment type="function">
    <text evidence="8">Converts the free carboxyl group of a malonyl-thioester to its methyl ester by transfer of a methyl group from S-adenosyl-L-methionine (SAM). It allows to synthesize pimeloyl-ACP via the fatty acid synthetic pathway.</text>
</comment>
<dbReference type="PANTHER" id="PTHR43861">
    <property type="entry name" value="TRANS-ACONITATE 2-METHYLTRANSFERASE-RELATED"/>
    <property type="match status" value="1"/>
</dbReference>